<keyword evidence="2" id="KW-1185">Reference proteome</keyword>
<evidence type="ECO:0000313" key="1">
    <source>
        <dbReference type="EMBL" id="KAI4388608.1"/>
    </source>
</evidence>
<name>A0ACB9SGI7_9MYRT</name>
<dbReference type="EMBL" id="CM042880">
    <property type="protein sequence ID" value="KAI4388608.1"/>
    <property type="molecule type" value="Genomic_DNA"/>
</dbReference>
<proteinExistence type="predicted"/>
<reference evidence="2" key="1">
    <citation type="journal article" date="2023" name="Front. Plant Sci.">
        <title>Chromosomal-level genome assembly of Melastoma candidum provides insights into trichome evolution.</title>
        <authorList>
            <person name="Zhong Y."/>
            <person name="Wu W."/>
            <person name="Sun C."/>
            <person name="Zou P."/>
            <person name="Liu Y."/>
            <person name="Dai S."/>
            <person name="Zhou R."/>
        </authorList>
    </citation>
    <scope>NUCLEOTIDE SEQUENCE [LARGE SCALE GENOMIC DNA]</scope>
</reference>
<gene>
    <name evidence="1" type="ORF">MLD38_000921</name>
</gene>
<organism evidence="1 2">
    <name type="scientific">Melastoma candidum</name>
    <dbReference type="NCBI Taxonomy" id="119954"/>
    <lineage>
        <taxon>Eukaryota</taxon>
        <taxon>Viridiplantae</taxon>
        <taxon>Streptophyta</taxon>
        <taxon>Embryophyta</taxon>
        <taxon>Tracheophyta</taxon>
        <taxon>Spermatophyta</taxon>
        <taxon>Magnoliopsida</taxon>
        <taxon>eudicotyledons</taxon>
        <taxon>Gunneridae</taxon>
        <taxon>Pentapetalae</taxon>
        <taxon>rosids</taxon>
        <taxon>malvids</taxon>
        <taxon>Myrtales</taxon>
        <taxon>Melastomataceae</taxon>
        <taxon>Melastomatoideae</taxon>
        <taxon>Melastomateae</taxon>
        <taxon>Melastoma</taxon>
    </lineage>
</organism>
<evidence type="ECO:0000313" key="2">
    <source>
        <dbReference type="Proteomes" id="UP001057402"/>
    </source>
</evidence>
<accession>A0ACB9SGI7</accession>
<dbReference type="Proteomes" id="UP001057402">
    <property type="component" value="Chromosome 1"/>
</dbReference>
<sequence>METSAEIGGDVKEVDLVIPGIVRLYKDGTIDRLMLMDVVPPSPVPVDGVSSKDVMVNIKPRDGQEAGRSLGARIFLPDLPGKAHEKLPLLLHFHGGGFFIGSPFSAIFNGFLMAIAAKAGVVVMSLDYRLAPEHPIPVAYEDSWETLIWVAGHRDGSGPESWLNDRVDFGKIFLGGESAGANIAHNIAMKAGSSDQWAGIGLSISGIVLIHPYFWGSTPIGSEMVDLEKRAVGDKLWPLVCPSSPSNDDPRVNPVVDGAPSLAGLGCEKVLVCVAEKDLLRDRGWLYYNKLGGSGWKGRAEIFESEDEDHTFHLMDLGSEKAKRLLERIASFLNGVPSAD</sequence>
<comment type="caution">
    <text evidence="1">The sequence shown here is derived from an EMBL/GenBank/DDBJ whole genome shotgun (WGS) entry which is preliminary data.</text>
</comment>
<protein>
    <submittedName>
        <fullName evidence="1">Uncharacterized protein</fullName>
    </submittedName>
</protein>